<comment type="caution">
    <text evidence="1">The sequence shown here is derived from an EMBL/GenBank/DDBJ whole genome shotgun (WGS) entry which is preliminary data.</text>
</comment>
<sequence>MTFKESVMYGIKIAHKEKKEFVVGKEDGRWEVRELADPKSDQMSPSIIVTGKGIKYPDDEYLYAQLIEEGA</sequence>
<accession>A0A1B7XJP2</accession>
<gene>
    <name evidence="1" type="ORF">SP90_03790</name>
</gene>
<keyword evidence="2" id="KW-1185">Reference proteome</keyword>
<dbReference type="EMBL" id="JXMS01000004">
    <property type="protein sequence ID" value="OBQ55747.1"/>
    <property type="molecule type" value="Genomic_DNA"/>
</dbReference>
<reference evidence="1 2" key="1">
    <citation type="submission" date="2015-01" db="EMBL/GenBank/DDBJ databases">
        <title>Desulfovibrio sp. JC271 draft genome sequence.</title>
        <authorList>
            <person name="Shivani Y."/>
            <person name="Subhash Y."/>
            <person name="Sasikala C."/>
            <person name="Ramana C.V."/>
        </authorList>
    </citation>
    <scope>NUCLEOTIDE SEQUENCE [LARGE SCALE GENOMIC DNA]</scope>
    <source>
        <strain evidence="1 2">JC271</strain>
    </source>
</reference>
<dbReference type="PATRIC" id="fig|1560234.3.peg.2626"/>
<dbReference type="Proteomes" id="UP000091979">
    <property type="component" value="Unassembled WGS sequence"/>
</dbReference>
<proteinExistence type="predicted"/>
<organism evidence="1 2">
    <name type="scientific">Halodesulfovibrio spirochaetisodalis</name>
    <dbReference type="NCBI Taxonomy" id="1560234"/>
    <lineage>
        <taxon>Bacteria</taxon>
        <taxon>Pseudomonadati</taxon>
        <taxon>Thermodesulfobacteriota</taxon>
        <taxon>Desulfovibrionia</taxon>
        <taxon>Desulfovibrionales</taxon>
        <taxon>Desulfovibrionaceae</taxon>
        <taxon>Halodesulfovibrio</taxon>
    </lineage>
</organism>
<name>A0A1B7XJP2_9BACT</name>
<dbReference type="AlphaFoldDB" id="A0A1B7XJP2"/>
<dbReference type="RefSeq" id="WP_066852766.1">
    <property type="nucleotide sequence ID" value="NZ_JXMS01000004.1"/>
</dbReference>
<evidence type="ECO:0000313" key="2">
    <source>
        <dbReference type="Proteomes" id="UP000091979"/>
    </source>
</evidence>
<protein>
    <submittedName>
        <fullName evidence="1">Uncharacterized protein</fullName>
    </submittedName>
</protein>
<dbReference type="OrthoDB" id="5459055at2"/>
<evidence type="ECO:0000313" key="1">
    <source>
        <dbReference type="EMBL" id="OBQ55747.1"/>
    </source>
</evidence>